<dbReference type="AlphaFoldDB" id="A0A2P2NE93"/>
<reference evidence="1" key="1">
    <citation type="submission" date="2018-02" db="EMBL/GenBank/DDBJ databases">
        <title>Rhizophora mucronata_Transcriptome.</title>
        <authorList>
            <person name="Meera S.P."/>
            <person name="Sreeshan A."/>
            <person name="Augustine A."/>
        </authorList>
    </citation>
    <scope>NUCLEOTIDE SEQUENCE</scope>
    <source>
        <tissue evidence="1">Leaf</tissue>
    </source>
</reference>
<name>A0A2P2NE93_RHIMU</name>
<accession>A0A2P2NE93</accession>
<proteinExistence type="predicted"/>
<protein>
    <submittedName>
        <fullName evidence="1">Uncharacterized protein</fullName>
    </submittedName>
</protein>
<evidence type="ECO:0000313" key="1">
    <source>
        <dbReference type="EMBL" id="MBX40818.1"/>
    </source>
</evidence>
<organism evidence="1">
    <name type="scientific">Rhizophora mucronata</name>
    <name type="common">Asiatic mangrove</name>
    <dbReference type="NCBI Taxonomy" id="61149"/>
    <lineage>
        <taxon>Eukaryota</taxon>
        <taxon>Viridiplantae</taxon>
        <taxon>Streptophyta</taxon>
        <taxon>Embryophyta</taxon>
        <taxon>Tracheophyta</taxon>
        <taxon>Spermatophyta</taxon>
        <taxon>Magnoliopsida</taxon>
        <taxon>eudicotyledons</taxon>
        <taxon>Gunneridae</taxon>
        <taxon>Pentapetalae</taxon>
        <taxon>rosids</taxon>
        <taxon>fabids</taxon>
        <taxon>Malpighiales</taxon>
        <taxon>Rhizophoraceae</taxon>
        <taxon>Rhizophora</taxon>
    </lineage>
</organism>
<sequence length="49" mass="5927">MSFDTRTLVLIHLFPNILQQVNCMKIARIDYYKCHIKSTTITWLRAWRS</sequence>
<dbReference type="EMBL" id="GGEC01060334">
    <property type="protein sequence ID" value="MBX40818.1"/>
    <property type="molecule type" value="Transcribed_RNA"/>
</dbReference>